<dbReference type="InterPro" id="IPR041249">
    <property type="entry name" value="HEPN_DZIP3"/>
</dbReference>
<evidence type="ECO:0000256" key="1">
    <source>
        <dbReference type="SAM" id="MobiDB-lite"/>
    </source>
</evidence>
<evidence type="ECO:0000313" key="4">
    <source>
        <dbReference type="Proteomes" id="UP000887567"/>
    </source>
</evidence>
<dbReference type="EnsemblMetazoa" id="XM_028657730.1">
    <property type="protein sequence ID" value="XP_028513531.1"/>
    <property type="gene ID" value="LOC110234665"/>
</dbReference>
<accession>A0A913YGI5</accession>
<feature type="compositionally biased region" description="Pro residues" evidence="1">
    <location>
        <begin position="1"/>
        <end position="12"/>
    </location>
</feature>
<dbReference type="GeneID" id="110234665"/>
<evidence type="ECO:0000313" key="3">
    <source>
        <dbReference type="EnsemblMetazoa" id="XP_028513531.1"/>
    </source>
</evidence>
<dbReference type="Proteomes" id="UP000887567">
    <property type="component" value="Unplaced"/>
</dbReference>
<dbReference type="RefSeq" id="XP_028513531.1">
    <property type="nucleotide sequence ID" value="XM_028657730.1"/>
</dbReference>
<evidence type="ECO:0000259" key="2">
    <source>
        <dbReference type="Pfam" id="PF18738"/>
    </source>
</evidence>
<feature type="region of interest" description="Disordered" evidence="1">
    <location>
        <begin position="1"/>
        <end position="25"/>
    </location>
</feature>
<keyword evidence="4" id="KW-1185">Reference proteome</keyword>
<dbReference type="AlphaFoldDB" id="A0A913YGI5"/>
<dbReference type="KEGG" id="epa:110234665"/>
<dbReference type="OrthoDB" id="5958466at2759"/>
<organism evidence="3 4">
    <name type="scientific">Exaiptasia diaphana</name>
    <name type="common">Tropical sea anemone</name>
    <name type="synonym">Aiptasia pulchella</name>
    <dbReference type="NCBI Taxonomy" id="2652724"/>
    <lineage>
        <taxon>Eukaryota</taxon>
        <taxon>Metazoa</taxon>
        <taxon>Cnidaria</taxon>
        <taxon>Anthozoa</taxon>
        <taxon>Hexacorallia</taxon>
        <taxon>Actiniaria</taxon>
        <taxon>Aiptasiidae</taxon>
        <taxon>Exaiptasia</taxon>
    </lineage>
</organism>
<dbReference type="PANTHER" id="PTHR46844">
    <property type="entry name" value="SLR5058 PROTEIN"/>
    <property type="match status" value="1"/>
</dbReference>
<name>A0A913YGI5_EXADI</name>
<protein>
    <recommendedName>
        <fullName evidence="2">DZIP3-like HEPN domain-containing protein</fullName>
    </recommendedName>
</protein>
<dbReference type="PANTHER" id="PTHR46844:SF1">
    <property type="entry name" value="SLR5058 PROTEIN"/>
    <property type="match status" value="1"/>
</dbReference>
<reference evidence="3" key="1">
    <citation type="submission" date="2022-11" db="UniProtKB">
        <authorList>
            <consortium name="EnsemblMetazoa"/>
        </authorList>
    </citation>
    <scope>IDENTIFICATION</scope>
</reference>
<dbReference type="Pfam" id="PF18738">
    <property type="entry name" value="HEPN_DZIP3"/>
    <property type="match status" value="1"/>
</dbReference>
<proteinExistence type="predicted"/>
<feature type="domain" description="DZIP3-like HEPN" evidence="2">
    <location>
        <begin position="50"/>
        <end position="173"/>
    </location>
</feature>
<dbReference type="OMA" id="WSKLYPP"/>
<sequence>MATSAPLPPPPLGTTTSTSKQRSNYTRIGRLLTDIGTRVLRGVLDSHHPPASLQKHINSPAVNSTLKKLRAKRVLNTQQWSKLYPPAPGVPSSTTFDITLLFLLLRNTCGLTPPTTGWDAAPPPADVSKEADLIRVKRCRNEITGHSTAAELSDADFETHWAEIEAAMIRLGG</sequence>